<comment type="caution">
    <text evidence="2">The sequence shown here is derived from an EMBL/GenBank/DDBJ whole genome shotgun (WGS) entry which is preliminary data.</text>
</comment>
<evidence type="ECO:0000313" key="2">
    <source>
        <dbReference type="EMBL" id="GBB90980.1"/>
    </source>
</evidence>
<reference evidence="2 4" key="1">
    <citation type="submission" date="2017-11" db="EMBL/GenBank/DDBJ databases">
        <title>The genome of Rhizophagus clarus HR1 reveals common genetic basis of auxotrophy among arbuscular mycorrhizal fungi.</title>
        <authorList>
            <person name="Kobayashi Y."/>
        </authorList>
    </citation>
    <scope>NUCLEOTIDE SEQUENCE [LARGE SCALE GENOMIC DNA]</scope>
    <source>
        <strain evidence="2 4">HR1</strain>
    </source>
</reference>
<reference evidence="3" key="2">
    <citation type="submission" date="2019-10" db="EMBL/GenBank/DDBJ databases">
        <title>Conservation and host-specific expression of non-tandemly repeated heterogenous ribosome RNA gene in arbuscular mycorrhizal fungi.</title>
        <authorList>
            <person name="Maeda T."/>
            <person name="Kobayashi Y."/>
            <person name="Nakagawa T."/>
            <person name="Ezawa T."/>
            <person name="Yamaguchi K."/>
            <person name="Bino T."/>
            <person name="Nishimoto Y."/>
            <person name="Shigenobu S."/>
            <person name="Kawaguchi M."/>
        </authorList>
    </citation>
    <scope>NUCLEOTIDE SEQUENCE</scope>
    <source>
        <strain evidence="3">HR1</strain>
    </source>
</reference>
<keyword evidence="4" id="KW-1185">Reference proteome</keyword>
<dbReference type="Proteomes" id="UP000247702">
    <property type="component" value="Unassembled WGS sequence"/>
</dbReference>
<dbReference type="AlphaFoldDB" id="A0A2Z6QLR7"/>
<name>A0A2Z6QLR7_9GLOM</name>
<organism evidence="2 4">
    <name type="scientific">Rhizophagus clarus</name>
    <dbReference type="NCBI Taxonomy" id="94130"/>
    <lineage>
        <taxon>Eukaryota</taxon>
        <taxon>Fungi</taxon>
        <taxon>Fungi incertae sedis</taxon>
        <taxon>Mucoromycota</taxon>
        <taxon>Glomeromycotina</taxon>
        <taxon>Glomeromycetes</taxon>
        <taxon>Glomerales</taxon>
        <taxon>Glomeraceae</taxon>
        <taxon>Rhizophagus</taxon>
    </lineage>
</organism>
<evidence type="ECO:0000313" key="3">
    <source>
        <dbReference type="EMBL" id="GES81382.1"/>
    </source>
</evidence>
<sequence>MSLPNTKDTKREFVNMIQAKTTVKLLEKLEGDKQTLRDLWPRISSWNIQEDQPRQIPIGSQYPDQLPLELSKYWDVCFFFIDYCLWICAVASQDAVLAYYEIGVPSESKKEKELTIDAPIKNSDDNVSMDIEISQPEANQLTSNTTLITKESEDDTSFQPVLSKSQKKKQCKKAKVEHEAAKANKSSASSLDPLAKRFTPPKRDKITDKEILTSPPEKKVKSQDMPNIRKVIENKASTVITGYLPAYNSQAFVQDIIVYDIPAKWDNITIINALSEWGKVISMTVKRQKKYKTLRVKFEMVELFRNYKKHWIAPLLDISVR</sequence>
<evidence type="ECO:0000256" key="1">
    <source>
        <dbReference type="SAM" id="MobiDB-lite"/>
    </source>
</evidence>
<dbReference type="EMBL" id="BLAL01000054">
    <property type="protein sequence ID" value="GES81382.1"/>
    <property type="molecule type" value="Genomic_DNA"/>
</dbReference>
<accession>A0A2Z6QLR7</accession>
<gene>
    <name evidence="3" type="ORF">RCL2_000862800</name>
    <name evidence="2" type="ORF">RclHR1_18050005</name>
</gene>
<dbReference type="Proteomes" id="UP000615446">
    <property type="component" value="Unassembled WGS sequence"/>
</dbReference>
<proteinExistence type="predicted"/>
<dbReference type="OrthoDB" id="10563795at2759"/>
<protein>
    <submittedName>
        <fullName evidence="2">Uncharacterized protein</fullName>
    </submittedName>
</protein>
<dbReference type="EMBL" id="BEXD01000897">
    <property type="protein sequence ID" value="GBB90980.1"/>
    <property type="molecule type" value="Genomic_DNA"/>
</dbReference>
<feature type="region of interest" description="Disordered" evidence="1">
    <location>
        <begin position="177"/>
        <end position="223"/>
    </location>
</feature>
<evidence type="ECO:0000313" key="4">
    <source>
        <dbReference type="Proteomes" id="UP000247702"/>
    </source>
</evidence>
<feature type="compositionally biased region" description="Basic and acidic residues" evidence="1">
    <location>
        <begin position="201"/>
        <end position="222"/>
    </location>
</feature>